<evidence type="ECO:0000256" key="1">
    <source>
        <dbReference type="ARBA" id="ARBA00006484"/>
    </source>
</evidence>
<dbReference type="SUPFAM" id="SSF51735">
    <property type="entry name" value="NAD(P)-binding Rossmann-fold domains"/>
    <property type="match status" value="1"/>
</dbReference>
<comment type="caution">
    <text evidence="4">The sequence shown here is derived from an EMBL/GenBank/DDBJ whole genome shotgun (WGS) entry which is preliminary data.</text>
</comment>
<dbReference type="PRINTS" id="PR00080">
    <property type="entry name" value="SDRFAMILY"/>
</dbReference>
<evidence type="ECO:0000256" key="2">
    <source>
        <dbReference type="ARBA" id="ARBA00023002"/>
    </source>
</evidence>
<dbReference type="CDD" id="cd05374">
    <property type="entry name" value="17beta-HSD-like_SDR_c"/>
    <property type="match status" value="1"/>
</dbReference>
<dbReference type="NCBIfam" id="NF006114">
    <property type="entry name" value="PRK08263.1"/>
    <property type="match status" value="1"/>
</dbReference>
<dbReference type="Pfam" id="PF00106">
    <property type="entry name" value="adh_short"/>
    <property type="match status" value="1"/>
</dbReference>
<gene>
    <name evidence="4" type="ORF">GCM10011578_086140</name>
</gene>
<name>A0A917XMG0_9ACTN</name>
<reference evidence="4" key="2">
    <citation type="submission" date="2020-09" db="EMBL/GenBank/DDBJ databases">
        <authorList>
            <person name="Sun Q."/>
            <person name="Zhou Y."/>
        </authorList>
    </citation>
    <scope>NUCLEOTIDE SEQUENCE</scope>
    <source>
        <strain evidence="4">CGMCC 4.7110</strain>
    </source>
</reference>
<dbReference type="PANTHER" id="PTHR43976:SF16">
    <property type="entry name" value="SHORT-CHAIN DEHYDROGENASE_REDUCTASE FAMILY PROTEIN"/>
    <property type="match status" value="1"/>
</dbReference>
<sequence>MSKTWLITGAGRGFGREFALTALDRGDRVAATARDTAALDDLVKQFGDAIVPLQLDVTDREQAFSVVQEAHSRLGRIDVVVNNAGYGLFGAVEEISVAQLRDQLEVNLFGVLNVTQAVLPILREQGSGHIVQISTFGGVAAFPLLGGYHASKWALEGLTESLAQEVAGQGIDVTLVEPGGFATDWAGNSAVWAETQSAYDPLRAAMAEQRDSLPAGMIGDPKAAGPALLKIVDAEQPPLRVFFGTFPTQLVPDLYKSRLETWETWKHVALEANGDGATITSAQVSGH</sequence>
<dbReference type="PRINTS" id="PR00081">
    <property type="entry name" value="GDHRDH"/>
</dbReference>
<protein>
    <submittedName>
        <fullName evidence="4">Short-chain dehydrogenase/reductase</fullName>
    </submittedName>
</protein>
<dbReference type="Proteomes" id="UP000653411">
    <property type="component" value="Unassembled WGS sequence"/>
</dbReference>
<dbReference type="PANTHER" id="PTHR43976">
    <property type="entry name" value="SHORT CHAIN DEHYDROGENASE"/>
    <property type="match status" value="1"/>
</dbReference>
<keyword evidence="2" id="KW-0560">Oxidoreductase</keyword>
<dbReference type="RefSeq" id="WP_189268406.1">
    <property type="nucleotide sequence ID" value="NZ_BMML01000030.1"/>
</dbReference>
<proteinExistence type="inferred from homology"/>
<evidence type="ECO:0000256" key="3">
    <source>
        <dbReference type="RuleBase" id="RU000363"/>
    </source>
</evidence>
<evidence type="ECO:0000313" key="4">
    <source>
        <dbReference type="EMBL" id="GGN39506.1"/>
    </source>
</evidence>
<dbReference type="EMBL" id="BMML01000030">
    <property type="protein sequence ID" value="GGN39506.1"/>
    <property type="molecule type" value="Genomic_DNA"/>
</dbReference>
<comment type="similarity">
    <text evidence="1 3">Belongs to the short-chain dehydrogenases/reductases (SDR) family.</text>
</comment>
<dbReference type="Gene3D" id="3.40.50.720">
    <property type="entry name" value="NAD(P)-binding Rossmann-like Domain"/>
    <property type="match status" value="1"/>
</dbReference>
<organism evidence="4 5">
    <name type="scientific">Streptomyces fuscichromogenes</name>
    <dbReference type="NCBI Taxonomy" id="1324013"/>
    <lineage>
        <taxon>Bacteria</taxon>
        <taxon>Bacillati</taxon>
        <taxon>Actinomycetota</taxon>
        <taxon>Actinomycetes</taxon>
        <taxon>Kitasatosporales</taxon>
        <taxon>Streptomycetaceae</taxon>
        <taxon>Streptomyces</taxon>
    </lineage>
</organism>
<reference evidence="4" key="1">
    <citation type="journal article" date="2014" name="Int. J. Syst. Evol. Microbiol.">
        <title>Complete genome sequence of Corynebacterium casei LMG S-19264T (=DSM 44701T), isolated from a smear-ripened cheese.</title>
        <authorList>
            <consortium name="US DOE Joint Genome Institute (JGI-PGF)"/>
            <person name="Walter F."/>
            <person name="Albersmeier A."/>
            <person name="Kalinowski J."/>
            <person name="Ruckert C."/>
        </authorList>
    </citation>
    <scope>NUCLEOTIDE SEQUENCE</scope>
    <source>
        <strain evidence="4">CGMCC 4.7110</strain>
    </source>
</reference>
<evidence type="ECO:0000313" key="5">
    <source>
        <dbReference type="Proteomes" id="UP000653411"/>
    </source>
</evidence>
<keyword evidence="5" id="KW-1185">Reference proteome</keyword>
<dbReference type="InterPro" id="IPR002347">
    <property type="entry name" value="SDR_fam"/>
</dbReference>
<dbReference type="InterPro" id="IPR036291">
    <property type="entry name" value="NAD(P)-bd_dom_sf"/>
</dbReference>
<dbReference type="AlphaFoldDB" id="A0A917XMG0"/>
<accession>A0A917XMG0</accession>
<dbReference type="InterPro" id="IPR051911">
    <property type="entry name" value="SDR_oxidoreductase"/>
</dbReference>
<dbReference type="GO" id="GO:0016491">
    <property type="term" value="F:oxidoreductase activity"/>
    <property type="evidence" value="ECO:0007669"/>
    <property type="project" value="UniProtKB-KW"/>
</dbReference>